<name>A0A7V2F786_RHOMR</name>
<organism evidence="1">
    <name type="scientific">Rhodothermus marinus</name>
    <name type="common">Rhodothermus obamensis</name>
    <dbReference type="NCBI Taxonomy" id="29549"/>
    <lineage>
        <taxon>Bacteria</taxon>
        <taxon>Pseudomonadati</taxon>
        <taxon>Rhodothermota</taxon>
        <taxon>Rhodothermia</taxon>
        <taxon>Rhodothermales</taxon>
        <taxon>Rhodothermaceae</taxon>
        <taxon>Rhodothermus</taxon>
    </lineage>
</organism>
<sequence length="133" mass="14758">MTCCGKHVNGSNELPEAIASCLQLADSEVAMRWEALLRRLAAQFGRLPSGIEHVLFLIGLQERGQGYEPNLPREEKQALIVDGAGYALATLGLFKRLPSGWEPTLTPWPVLSQEAQEKLLRVAILEYFARQQA</sequence>
<protein>
    <submittedName>
        <fullName evidence="1">Uncharacterized protein</fullName>
    </submittedName>
</protein>
<proteinExistence type="predicted"/>
<gene>
    <name evidence="1" type="ORF">ENO59_09400</name>
</gene>
<dbReference type="EMBL" id="DSGB01000006">
    <property type="protein sequence ID" value="HER96713.1"/>
    <property type="molecule type" value="Genomic_DNA"/>
</dbReference>
<accession>A0A7V2F786</accession>
<reference evidence="1" key="1">
    <citation type="journal article" date="2020" name="mSystems">
        <title>Genome- and Community-Level Interaction Insights into Carbon Utilization and Element Cycling Functions of Hydrothermarchaeota in Hydrothermal Sediment.</title>
        <authorList>
            <person name="Zhou Z."/>
            <person name="Liu Y."/>
            <person name="Xu W."/>
            <person name="Pan J."/>
            <person name="Luo Z.H."/>
            <person name="Li M."/>
        </authorList>
    </citation>
    <scope>NUCLEOTIDE SEQUENCE [LARGE SCALE GENOMIC DNA]</scope>
    <source>
        <strain evidence="1">SpSt-143</strain>
    </source>
</reference>
<dbReference type="AlphaFoldDB" id="A0A7V2F786"/>
<comment type="caution">
    <text evidence="1">The sequence shown here is derived from an EMBL/GenBank/DDBJ whole genome shotgun (WGS) entry which is preliminary data.</text>
</comment>
<evidence type="ECO:0000313" key="1">
    <source>
        <dbReference type="EMBL" id="HER96713.1"/>
    </source>
</evidence>